<keyword evidence="3" id="KW-0812">Transmembrane</keyword>
<comment type="caution">
    <text evidence="4">The sequence shown here is derived from an EMBL/GenBank/DDBJ whole genome shotgun (WGS) entry which is preliminary data.</text>
</comment>
<dbReference type="InterPro" id="IPR045584">
    <property type="entry name" value="Pilin-like"/>
</dbReference>
<keyword evidence="2" id="KW-0178">Competence</keyword>
<proteinExistence type="predicted"/>
<keyword evidence="5" id="KW-1185">Reference proteome</keyword>
<reference evidence="5" key="1">
    <citation type="journal article" date="2019" name="Int. J. Syst. Evol. Microbiol.">
        <title>The Global Catalogue of Microorganisms (GCM) 10K type strain sequencing project: providing services to taxonomists for standard genome sequencing and annotation.</title>
        <authorList>
            <consortium name="The Broad Institute Genomics Platform"/>
            <consortium name="The Broad Institute Genome Sequencing Center for Infectious Disease"/>
            <person name="Wu L."/>
            <person name="Ma J."/>
        </authorList>
    </citation>
    <scope>NUCLEOTIDE SEQUENCE [LARGE SCALE GENOMIC DNA]</scope>
    <source>
        <strain evidence="5">CCM 8947</strain>
    </source>
</reference>
<accession>A0ABW4CMY6</accession>
<evidence type="ECO:0000313" key="5">
    <source>
        <dbReference type="Proteomes" id="UP001597192"/>
    </source>
</evidence>
<sequence length="106" mass="11845">MRHKRRRGFTLIEVLAAIVLIVVLTVALVATINSQVQQANRQNNRILIETVNAQLVITAQQVGWVKPTSTQDLVTQGIISKEQLDRLTGTATFDLTSDPPQFRIRP</sequence>
<gene>
    <name evidence="4" type="ORF">ACFQ47_02990</name>
</gene>
<protein>
    <submittedName>
        <fullName evidence="4">Type II secretion system protein</fullName>
    </submittedName>
</protein>
<keyword evidence="3" id="KW-1133">Transmembrane helix</keyword>
<dbReference type="Pfam" id="PF07963">
    <property type="entry name" value="N_methyl"/>
    <property type="match status" value="1"/>
</dbReference>
<dbReference type="PROSITE" id="PS00409">
    <property type="entry name" value="PROKAR_NTER_METHYL"/>
    <property type="match status" value="1"/>
</dbReference>
<evidence type="ECO:0000313" key="4">
    <source>
        <dbReference type="EMBL" id="MFD1431653.1"/>
    </source>
</evidence>
<keyword evidence="3" id="KW-0472">Membrane</keyword>
<comment type="subcellular location">
    <subcellularLocation>
        <location evidence="1">Cell surface</location>
    </subcellularLocation>
</comment>
<evidence type="ECO:0000256" key="3">
    <source>
        <dbReference type="SAM" id="Phobius"/>
    </source>
</evidence>
<evidence type="ECO:0000256" key="2">
    <source>
        <dbReference type="ARBA" id="ARBA00023287"/>
    </source>
</evidence>
<organism evidence="4 5">
    <name type="scientific">Lacticaseibacillus yichunensis</name>
    <dbReference type="NCBI Taxonomy" id="2486015"/>
    <lineage>
        <taxon>Bacteria</taxon>
        <taxon>Bacillati</taxon>
        <taxon>Bacillota</taxon>
        <taxon>Bacilli</taxon>
        <taxon>Lactobacillales</taxon>
        <taxon>Lactobacillaceae</taxon>
        <taxon>Lacticaseibacillus</taxon>
    </lineage>
</organism>
<dbReference type="RefSeq" id="WP_125697152.1">
    <property type="nucleotide sequence ID" value="NZ_JBHTOG010000013.1"/>
</dbReference>
<evidence type="ECO:0000256" key="1">
    <source>
        <dbReference type="ARBA" id="ARBA00004241"/>
    </source>
</evidence>
<dbReference type="EMBL" id="JBHTOG010000013">
    <property type="protein sequence ID" value="MFD1431653.1"/>
    <property type="molecule type" value="Genomic_DNA"/>
</dbReference>
<name>A0ABW4CMY6_9LACO</name>
<feature type="transmembrane region" description="Helical" evidence="3">
    <location>
        <begin position="12"/>
        <end position="32"/>
    </location>
</feature>
<dbReference type="InterPro" id="IPR012902">
    <property type="entry name" value="N_methyl_site"/>
</dbReference>
<dbReference type="Proteomes" id="UP001597192">
    <property type="component" value="Unassembled WGS sequence"/>
</dbReference>
<dbReference type="SUPFAM" id="SSF54523">
    <property type="entry name" value="Pili subunits"/>
    <property type="match status" value="1"/>
</dbReference>
<dbReference type="NCBIfam" id="TIGR02532">
    <property type="entry name" value="IV_pilin_GFxxxE"/>
    <property type="match status" value="1"/>
</dbReference>